<evidence type="ECO:0000313" key="2">
    <source>
        <dbReference type="Proteomes" id="UP001318040"/>
    </source>
</evidence>
<feature type="region of interest" description="Disordered" evidence="1">
    <location>
        <begin position="288"/>
        <end position="322"/>
    </location>
</feature>
<dbReference type="GO" id="GO:0005814">
    <property type="term" value="C:centriole"/>
    <property type="evidence" value="ECO:0007669"/>
    <property type="project" value="TreeGrafter"/>
</dbReference>
<evidence type="ECO:0000256" key="1">
    <source>
        <dbReference type="SAM" id="MobiDB-lite"/>
    </source>
</evidence>
<dbReference type="AlphaFoldDB" id="A0AAJ7TJE5"/>
<organism evidence="2 6">
    <name type="scientific">Petromyzon marinus</name>
    <name type="common">Sea lamprey</name>
    <dbReference type="NCBI Taxonomy" id="7757"/>
    <lineage>
        <taxon>Eukaryota</taxon>
        <taxon>Metazoa</taxon>
        <taxon>Chordata</taxon>
        <taxon>Craniata</taxon>
        <taxon>Vertebrata</taxon>
        <taxon>Cyclostomata</taxon>
        <taxon>Hyperoartia</taxon>
        <taxon>Petromyzontiformes</taxon>
        <taxon>Petromyzontidae</taxon>
        <taxon>Petromyzon</taxon>
    </lineage>
</organism>
<dbReference type="PANTHER" id="PTHR31022:SF4">
    <property type="entry name" value="CENTRIOLE, CILIA AND SPINDLE-ASSOCIATED PROTEIN"/>
    <property type="match status" value="1"/>
</dbReference>
<dbReference type="RefSeq" id="XP_032818486.1">
    <property type="nucleotide sequence ID" value="XM_032962595.1"/>
</dbReference>
<feature type="region of interest" description="Disordered" evidence="1">
    <location>
        <begin position="1"/>
        <end position="32"/>
    </location>
</feature>
<dbReference type="GO" id="GO:0036064">
    <property type="term" value="C:ciliary basal body"/>
    <property type="evidence" value="ECO:0007669"/>
    <property type="project" value="TreeGrafter"/>
</dbReference>
<evidence type="ECO:0000313" key="3">
    <source>
        <dbReference type="RefSeq" id="XP_032818486.1"/>
    </source>
</evidence>
<feature type="compositionally biased region" description="Basic and acidic residues" evidence="1">
    <location>
        <begin position="1"/>
        <end position="26"/>
    </location>
</feature>
<dbReference type="RefSeq" id="XP_032818489.1">
    <property type="nucleotide sequence ID" value="XM_032962598.1"/>
</dbReference>
<proteinExistence type="predicted"/>
<dbReference type="InterPro" id="IPR029774">
    <property type="entry name" value="CSAP"/>
</dbReference>
<dbReference type="GO" id="GO:0008017">
    <property type="term" value="F:microtubule binding"/>
    <property type="evidence" value="ECO:0007669"/>
    <property type="project" value="TreeGrafter"/>
</dbReference>
<dbReference type="GO" id="GO:0035869">
    <property type="term" value="C:ciliary transition zone"/>
    <property type="evidence" value="ECO:0007669"/>
    <property type="project" value="TreeGrafter"/>
</dbReference>
<dbReference type="CTD" id="126731"/>
<feature type="compositionally biased region" description="Polar residues" evidence="1">
    <location>
        <begin position="186"/>
        <end position="202"/>
    </location>
</feature>
<protein>
    <submittedName>
        <fullName evidence="3 4">Centriole, cilia and spindle-associated protein</fullName>
    </submittedName>
</protein>
<feature type="region of interest" description="Disordered" evidence="1">
    <location>
        <begin position="78"/>
        <end position="202"/>
    </location>
</feature>
<feature type="compositionally biased region" description="Basic residues" evidence="1">
    <location>
        <begin position="158"/>
        <end position="168"/>
    </location>
</feature>
<dbReference type="Proteomes" id="UP001318040">
    <property type="component" value="Chromosome 29"/>
</dbReference>
<dbReference type="GO" id="GO:1901673">
    <property type="term" value="P:regulation of mitotic spindle assembly"/>
    <property type="evidence" value="ECO:0007669"/>
    <property type="project" value="TreeGrafter"/>
</dbReference>
<dbReference type="Pfam" id="PF15748">
    <property type="entry name" value="CCSAP"/>
    <property type="match status" value="1"/>
</dbReference>
<dbReference type="RefSeq" id="XP_032818488.1">
    <property type="nucleotide sequence ID" value="XM_032962597.1"/>
</dbReference>
<dbReference type="KEGG" id="pmrn:116947155"/>
<evidence type="ECO:0000313" key="4">
    <source>
        <dbReference type="RefSeq" id="XP_032818487.1"/>
    </source>
</evidence>
<dbReference type="RefSeq" id="XP_032818487.1">
    <property type="nucleotide sequence ID" value="XM_032962596.1"/>
</dbReference>
<evidence type="ECO:0000313" key="5">
    <source>
        <dbReference type="RefSeq" id="XP_032818488.1"/>
    </source>
</evidence>
<keyword evidence="2" id="KW-1185">Reference proteome</keyword>
<evidence type="ECO:0000313" key="6">
    <source>
        <dbReference type="RefSeq" id="XP_032818489.1"/>
    </source>
</evidence>
<accession>A0AAJ7TJE5</accession>
<dbReference type="GO" id="GO:0005819">
    <property type="term" value="C:spindle"/>
    <property type="evidence" value="ECO:0007669"/>
    <property type="project" value="TreeGrafter"/>
</dbReference>
<gene>
    <name evidence="3 4 5 6" type="primary">CCSAP</name>
</gene>
<sequence length="322" mass="35586">MVSWREPRAARGHSCTREEEEGRKEGWGSAMPRVRSEYMQQFCPAEGARDAASRCYQSGVQYRRGRRLLEHAHVPLLWDPAHGDSDSGDDGGGGGQSPPRGASWEAPPREDQAEGSGGGGPSSWQVDSEQGQSVLLDKQEEQHGGPAEPATALAGERLHKKGKRKKLAIKQDPAKKETQAAGSCLTGRNETSAQFASGSAQRVVASNRNAKIASPHMSKSQKSYTLFPRATHQRPPFLSYGWANDVLETGRKKTHNILPSASTVQIHESAMKAMHKRKNARLQFKKKKAQLAEKHREHLQATSDVDNPWMSEYQRSYSARTR</sequence>
<reference evidence="3 4" key="1">
    <citation type="submission" date="2025-04" db="UniProtKB">
        <authorList>
            <consortium name="RefSeq"/>
        </authorList>
    </citation>
    <scope>IDENTIFICATION</scope>
    <source>
        <tissue evidence="3 4">Sperm</tissue>
    </source>
</reference>
<name>A0AAJ7TJE5_PETMA</name>
<feature type="compositionally biased region" description="Polar residues" evidence="1">
    <location>
        <begin position="122"/>
        <end position="133"/>
    </location>
</feature>
<dbReference type="PANTHER" id="PTHR31022">
    <property type="entry name" value="CENTRIOLE, CILIA AND SPINDLE-ASSOCIATED PROTEIN"/>
    <property type="match status" value="1"/>
</dbReference>
<feature type="compositionally biased region" description="Polar residues" evidence="1">
    <location>
        <begin position="313"/>
        <end position="322"/>
    </location>
</feature>
<feature type="compositionally biased region" description="Basic and acidic residues" evidence="1">
    <location>
        <begin position="290"/>
        <end position="299"/>
    </location>
</feature>